<name>A0A9W9Z6B5_9CNID</name>
<proteinExistence type="inferred from homology"/>
<dbReference type="InterPro" id="IPR007484">
    <property type="entry name" value="Peptidase_M28"/>
</dbReference>
<sequence>MAHLCSYFTKRPHVAGGEQNKKLGEYIRDKWLSYKFDHVEMVQYDVLLSMPPRDKPNVVKILNTTDGSALWTVEGPEKVKHAEKCGAVGVLLYSDPADYSPEGMNNTFPKTWDDKAEQRMSIGSHFQVIRYLQDGKGGLDIVYKFGPGFTDSNLKVRLEVNDQFVTKPAFKQEPDRMVLMGNHRDAWVFGGVDPSSGTAVMMEVSRGVGELLTKTDWRPRRTIVFCSWGAEEYGLIALMKGWKKTETCSGTAHGRKLQLWANGNPSLKSLVYQESALVKDPNAHDKETSLYDRWSRKYPSSSSPGKPYFGGLGAGSDYVPFSISLVYKALT</sequence>
<dbReference type="FunFam" id="3.40.630.10:FF:000101">
    <property type="entry name" value="N-acetylated alpha-linked acidic dipeptidase like 1"/>
    <property type="match status" value="1"/>
</dbReference>
<dbReference type="PANTHER" id="PTHR10404">
    <property type="entry name" value="N-ACETYLATED-ALPHA-LINKED ACIDIC DIPEPTIDASE"/>
    <property type="match status" value="1"/>
</dbReference>
<accession>A0A9W9Z6B5</accession>
<reference evidence="3" key="1">
    <citation type="submission" date="2023-01" db="EMBL/GenBank/DDBJ databases">
        <title>Genome assembly of the deep-sea coral Lophelia pertusa.</title>
        <authorList>
            <person name="Herrera S."/>
            <person name="Cordes E."/>
        </authorList>
    </citation>
    <scope>NUCLEOTIDE SEQUENCE</scope>
    <source>
        <strain evidence="3">USNM1676648</strain>
        <tissue evidence="3">Polyp</tissue>
    </source>
</reference>
<organism evidence="3 4">
    <name type="scientific">Desmophyllum pertusum</name>
    <dbReference type="NCBI Taxonomy" id="174260"/>
    <lineage>
        <taxon>Eukaryota</taxon>
        <taxon>Metazoa</taxon>
        <taxon>Cnidaria</taxon>
        <taxon>Anthozoa</taxon>
        <taxon>Hexacorallia</taxon>
        <taxon>Scleractinia</taxon>
        <taxon>Caryophylliina</taxon>
        <taxon>Caryophylliidae</taxon>
        <taxon>Desmophyllum</taxon>
    </lineage>
</organism>
<dbReference type="InterPro" id="IPR039373">
    <property type="entry name" value="Peptidase_M28B"/>
</dbReference>
<comment type="similarity">
    <text evidence="1">Belongs to the peptidase M28 family. M28B subfamily.</text>
</comment>
<dbReference type="InterPro" id="IPR046450">
    <property type="entry name" value="PA_dom_sf"/>
</dbReference>
<gene>
    <name evidence="3" type="ORF">OS493_038650</name>
</gene>
<dbReference type="GO" id="GO:0004180">
    <property type="term" value="F:carboxypeptidase activity"/>
    <property type="evidence" value="ECO:0007669"/>
    <property type="project" value="TreeGrafter"/>
</dbReference>
<evidence type="ECO:0000313" key="3">
    <source>
        <dbReference type="EMBL" id="KAJ7375817.1"/>
    </source>
</evidence>
<dbReference type="SUPFAM" id="SSF53187">
    <property type="entry name" value="Zn-dependent exopeptidases"/>
    <property type="match status" value="1"/>
</dbReference>
<dbReference type="SUPFAM" id="SSF52025">
    <property type="entry name" value="PA domain"/>
    <property type="match status" value="1"/>
</dbReference>
<dbReference type="PANTHER" id="PTHR10404:SF78">
    <property type="entry name" value="N-ACETYLATED ALPHA-LINKED ACIDIC DIPEPTIDASE 2"/>
    <property type="match status" value="1"/>
</dbReference>
<dbReference type="Proteomes" id="UP001163046">
    <property type="component" value="Unassembled WGS sequence"/>
</dbReference>
<dbReference type="EMBL" id="MU826459">
    <property type="protein sequence ID" value="KAJ7375817.1"/>
    <property type="molecule type" value="Genomic_DNA"/>
</dbReference>
<evidence type="ECO:0000256" key="1">
    <source>
        <dbReference type="ARBA" id="ARBA00005634"/>
    </source>
</evidence>
<evidence type="ECO:0000259" key="2">
    <source>
        <dbReference type="Pfam" id="PF04389"/>
    </source>
</evidence>
<protein>
    <recommendedName>
        <fullName evidence="2">Peptidase M28 domain-containing protein</fullName>
    </recommendedName>
</protein>
<feature type="domain" description="Peptidase M28" evidence="2">
    <location>
        <begin position="173"/>
        <end position="236"/>
    </location>
</feature>
<evidence type="ECO:0000313" key="4">
    <source>
        <dbReference type="Proteomes" id="UP001163046"/>
    </source>
</evidence>
<dbReference type="Gene3D" id="3.50.30.30">
    <property type="match status" value="1"/>
</dbReference>
<keyword evidence="4" id="KW-1185">Reference proteome</keyword>
<dbReference type="Pfam" id="PF04389">
    <property type="entry name" value="Peptidase_M28"/>
    <property type="match status" value="1"/>
</dbReference>
<dbReference type="AlphaFoldDB" id="A0A9W9Z6B5"/>
<comment type="caution">
    <text evidence="3">The sequence shown here is derived from an EMBL/GenBank/DDBJ whole genome shotgun (WGS) entry which is preliminary data.</text>
</comment>
<dbReference type="OrthoDB" id="5841748at2759"/>
<dbReference type="Gene3D" id="3.40.630.10">
    <property type="entry name" value="Zn peptidases"/>
    <property type="match status" value="2"/>
</dbReference>